<evidence type="ECO:0000256" key="1">
    <source>
        <dbReference type="ARBA" id="ARBA00004651"/>
    </source>
</evidence>
<gene>
    <name evidence="9" type="ORF">SAMN03159343_0904</name>
</gene>
<dbReference type="PANTHER" id="PTHR34856:SF2">
    <property type="entry name" value="PROTEIN NRFD"/>
    <property type="match status" value="1"/>
</dbReference>
<keyword evidence="4 8" id="KW-0812">Transmembrane</keyword>
<feature type="transmembrane region" description="Helical" evidence="8">
    <location>
        <begin position="248"/>
        <end position="269"/>
    </location>
</feature>
<accession>A0A1G4XHL5</accession>
<evidence type="ECO:0000256" key="2">
    <source>
        <dbReference type="ARBA" id="ARBA00008929"/>
    </source>
</evidence>
<comment type="similarity">
    <text evidence="2">Belongs to the NrfD family.</text>
</comment>
<feature type="transmembrane region" description="Helical" evidence="8">
    <location>
        <begin position="159"/>
        <end position="180"/>
    </location>
</feature>
<evidence type="ECO:0000313" key="9">
    <source>
        <dbReference type="EMBL" id="SCX40188.1"/>
    </source>
</evidence>
<dbReference type="Proteomes" id="UP000198981">
    <property type="component" value="Unassembled WGS sequence"/>
</dbReference>
<dbReference type="InterPro" id="IPR052049">
    <property type="entry name" value="Electron_transfer_protein"/>
</dbReference>
<feature type="region of interest" description="Disordered" evidence="7">
    <location>
        <begin position="1"/>
        <end position="106"/>
    </location>
</feature>
<proteinExistence type="inferred from homology"/>
<comment type="subcellular location">
    <subcellularLocation>
        <location evidence="1">Cell membrane</location>
        <topology evidence="1">Multi-pass membrane protein</topology>
    </subcellularLocation>
</comment>
<dbReference type="InterPro" id="IPR005614">
    <property type="entry name" value="NrfD-like"/>
</dbReference>
<evidence type="ECO:0000313" key="10">
    <source>
        <dbReference type="Proteomes" id="UP000198981"/>
    </source>
</evidence>
<dbReference type="GO" id="GO:0005886">
    <property type="term" value="C:plasma membrane"/>
    <property type="evidence" value="ECO:0007669"/>
    <property type="project" value="UniProtKB-SubCell"/>
</dbReference>
<dbReference type="PANTHER" id="PTHR34856">
    <property type="entry name" value="PROTEIN NRFD"/>
    <property type="match status" value="1"/>
</dbReference>
<evidence type="ECO:0000256" key="8">
    <source>
        <dbReference type="SAM" id="Phobius"/>
    </source>
</evidence>
<dbReference type="RefSeq" id="WP_243469677.1">
    <property type="nucleotide sequence ID" value="NZ_FMUH01000001.1"/>
</dbReference>
<dbReference type="Pfam" id="PF03916">
    <property type="entry name" value="NrfD"/>
    <property type="match status" value="1"/>
</dbReference>
<keyword evidence="10" id="KW-1185">Reference proteome</keyword>
<evidence type="ECO:0000256" key="6">
    <source>
        <dbReference type="ARBA" id="ARBA00023136"/>
    </source>
</evidence>
<sequence>MTPRHASEPGDGGAPAEGAGPDRAAQAPVAQPDPEVAQARTPEMGRTGVPSEDVDAPLDHRPGVSGVATPGGGWRKADGPSASGREKRKRRGRRGGARDGDPTVGDADFQSYYGRQIVKSAVWKTPDVPLYLFLGGAAGSSAVLGAGAEFTGRPALARAAHLVAGGGAIASVGFLIHDLGRPERFLHMLRVFKPTSPLSVGSYILSPFSTAAGGAAALTLLSGVPAVRRSRGWFPRLVRSAGLRRTASVGAAAFGGPMAAYTAVLLANTATPSWHEPGNQLPFVFTGSALAAGGGLCMAFTPVDQAGPARSAAVVGAAVELAAMHKVEHDHGIVSEPFHIGRAGKLLRAARACTSAGAVGAALVGGRRWGAVASGALLAAGSLLTRFGVFDAGMASSKDPKYVVIPQRERLAARAAADSSPKDA</sequence>
<evidence type="ECO:0000256" key="4">
    <source>
        <dbReference type="ARBA" id="ARBA00022692"/>
    </source>
</evidence>
<organism evidence="9 10">
    <name type="scientific">Klenkia marina</name>
    <dbReference type="NCBI Taxonomy" id="1960309"/>
    <lineage>
        <taxon>Bacteria</taxon>
        <taxon>Bacillati</taxon>
        <taxon>Actinomycetota</taxon>
        <taxon>Actinomycetes</taxon>
        <taxon>Geodermatophilales</taxon>
        <taxon>Geodermatophilaceae</taxon>
        <taxon>Klenkia</taxon>
    </lineage>
</organism>
<protein>
    <submittedName>
        <fullName evidence="9">Polysulphide reductase, NrfD</fullName>
    </submittedName>
</protein>
<keyword evidence="5 8" id="KW-1133">Transmembrane helix</keyword>
<feature type="compositionally biased region" description="Low complexity" evidence="7">
    <location>
        <begin position="16"/>
        <end position="25"/>
    </location>
</feature>
<keyword evidence="3" id="KW-1003">Cell membrane</keyword>
<feature type="transmembrane region" description="Helical" evidence="8">
    <location>
        <begin position="128"/>
        <end position="147"/>
    </location>
</feature>
<feature type="transmembrane region" description="Helical" evidence="8">
    <location>
        <begin position="200"/>
        <end position="227"/>
    </location>
</feature>
<feature type="transmembrane region" description="Helical" evidence="8">
    <location>
        <begin position="281"/>
        <end position="301"/>
    </location>
</feature>
<dbReference type="AlphaFoldDB" id="A0A1G4XHL5"/>
<feature type="compositionally biased region" description="Basic residues" evidence="7">
    <location>
        <begin position="86"/>
        <end position="95"/>
    </location>
</feature>
<dbReference type="Gene3D" id="1.20.1630.10">
    <property type="entry name" value="Formate dehydrogenase/DMSO reductase domain"/>
    <property type="match status" value="1"/>
</dbReference>
<reference evidence="10" key="1">
    <citation type="submission" date="2016-10" db="EMBL/GenBank/DDBJ databases">
        <authorList>
            <person name="Varghese N."/>
            <person name="Submissions S."/>
        </authorList>
    </citation>
    <scope>NUCLEOTIDE SEQUENCE [LARGE SCALE GENOMIC DNA]</scope>
    <source>
        <strain evidence="10">DSM 45722</strain>
    </source>
</reference>
<evidence type="ECO:0000256" key="5">
    <source>
        <dbReference type="ARBA" id="ARBA00022989"/>
    </source>
</evidence>
<evidence type="ECO:0000256" key="3">
    <source>
        <dbReference type="ARBA" id="ARBA00022475"/>
    </source>
</evidence>
<dbReference type="STRING" id="1960309.SAMN03159343_0904"/>
<dbReference type="EMBL" id="FMUH01000001">
    <property type="protein sequence ID" value="SCX40188.1"/>
    <property type="molecule type" value="Genomic_DNA"/>
</dbReference>
<keyword evidence="6 8" id="KW-0472">Membrane</keyword>
<evidence type="ECO:0000256" key="7">
    <source>
        <dbReference type="SAM" id="MobiDB-lite"/>
    </source>
</evidence>
<name>A0A1G4XHL5_9ACTN</name>